<dbReference type="AlphaFoldDB" id="A0A2C9U9J3"/>
<name>A0A2C9U9J3_MANES</name>
<accession>A0A2C9U9J3</accession>
<proteinExistence type="predicted"/>
<protein>
    <submittedName>
        <fullName evidence="1">Uncharacterized protein</fullName>
    </submittedName>
</protein>
<gene>
    <name evidence="1" type="ORF">MANES_16G064100</name>
</gene>
<dbReference type="EMBL" id="CM004402">
    <property type="protein sequence ID" value="OAY26653.1"/>
    <property type="molecule type" value="Genomic_DNA"/>
</dbReference>
<sequence length="100" mass="10694">MEGASQVLADPHSILSDDHHTAVADSVESELLNLGLYSIGVKSLADPYLFRNGNISHIQAFLSPPDIQGSSQLLGPSTLQGAQWHQLAQSGLCFHEILTS</sequence>
<reference evidence="1" key="1">
    <citation type="submission" date="2016-02" db="EMBL/GenBank/DDBJ databases">
        <title>WGS assembly of Manihot esculenta.</title>
        <authorList>
            <person name="Bredeson J.V."/>
            <person name="Prochnik S.E."/>
            <person name="Lyons J.B."/>
            <person name="Schmutz J."/>
            <person name="Grimwood J."/>
            <person name="Vrebalov J."/>
            <person name="Bart R.S."/>
            <person name="Amuge T."/>
            <person name="Ferguson M.E."/>
            <person name="Green R."/>
            <person name="Putnam N."/>
            <person name="Stites J."/>
            <person name="Rounsley S."/>
            <person name="Rokhsar D.S."/>
        </authorList>
    </citation>
    <scope>NUCLEOTIDE SEQUENCE [LARGE SCALE GENOMIC DNA]</scope>
    <source>
        <tissue evidence="1">Leaf</tissue>
    </source>
</reference>
<organism evidence="1">
    <name type="scientific">Manihot esculenta</name>
    <name type="common">Cassava</name>
    <name type="synonym">Jatropha manihot</name>
    <dbReference type="NCBI Taxonomy" id="3983"/>
    <lineage>
        <taxon>Eukaryota</taxon>
        <taxon>Viridiplantae</taxon>
        <taxon>Streptophyta</taxon>
        <taxon>Embryophyta</taxon>
        <taxon>Tracheophyta</taxon>
        <taxon>Spermatophyta</taxon>
        <taxon>Magnoliopsida</taxon>
        <taxon>eudicotyledons</taxon>
        <taxon>Gunneridae</taxon>
        <taxon>Pentapetalae</taxon>
        <taxon>rosids</taxon>
        <taxon>fabids</taxon>
        <taxon>Malpighiales</taxon>
        <taxon>Euphorbiaceae</taxon>
        <taxon>Crotonoideae</taxon>
        <taxon>Manihoteae</taxon>
        <taxon>Manihot</taxon>
    </lineage>
</organism>
<evidence type="ECO:0000313" key="1">
    <source>
        <dbReference type="EMBL" id="OAY26653.1"/>
    </source>
</evidence>